<organism evidence="2 3">
    <name type="scientific">Cladophialophora psammophila CBS 110553</name>
    <dbReference type="NCBI Taxonomy" id="1182543"/>
    <lineage>
        <taxon>Eukaryota</taxon>
        <taxon>Fungi</taxon>
        <taxon>Dikarya</taxon>
        <taxon>Ascomycota</taxon>
        <taxon>Pezizomycotina</taxon>
        <taxon>Eurotiomycetes</taxon>
        <taxon>Chaetothyriomycetidae</taxon>
        <taxon>Chaetothyriales</taxon>
        <taxon>Herpotrichiellaceae</taxon>
        <taxon>Cladophialophora</taxon>
    </lineage>
</organism>
<reference evidence="2 3" key="1">
    <citation type="submission" date="2013-03" db="EMBL/GenBank/DDBJ databases">
        <title>The Genome Sequence of Cladophialophora psammophila CBS 110553.</title>
        <authorList>
            <consortium name="The Broad Institute Genomics Platform"/>
            <person name="Cuomo C."/>
            <person name="de Hoog S."/>
            <person name="Gorbushina A."/>
            <person name="Walker B."/>
            <person name="Young S.K."/>
            <person name="Zeng Q."/>
            <person name="Gargeya S."/>
            <person name="Fitzgerald M."/>
            <person name="Haas B."/>
            <person name="Abouelleil A."/>
            <person name="Allen A.W."/>
            <person name="Alvarado L."/>
            <person name="Arachchi H.M."/>
            <person name="Berlin A.M."/>
            <person name="Chapman S.B."/>
            <person name="Gainer-Dewar J."/>
            <person name="Goldberg J."/>
            <person name="Griggs A."/>
            <person name="Gujja S."/>
            <person name="Hansen M."/>
            <person name="Howarth C."/>
            <person name="Imamovic A."/>
            <person name="Ireland A."/>
            <person name="Larimer J."/>
            <person name="McCowan C."/>
            <person name="Murphy C."/>
            <person name="Pearson M."/>
            <person name="Poon T.W."/>
            <person name="Priest M."/>
            <person name="Roberts A."/>
            <person name="Saif S."/>
            <person name="Shea T."/>
            <person name="Sisk P."/>
            <person name="Sykes S."/>
            <person name="Wortman J."/>
            <person name="Nusbaum C."/>
            <person name="Birren B."/>
        </authorList>
    </citation>
    <scope>NUCLEOTIDE SEQUENCE [LARGE SCALE GENOMIC DNA]</scope>
    <source>
        <strain evidence="2 3">CBS 110553</strain>
    </source>
</reference>
<evidence type="ECO:0000313" key="3">
    <source>
        <dbReference type="Proteomes" id="UP000019471"/>
    </source>
</evidence>
<sequence length="315" mass="35668">MAETAAIASIVGIASFGIQLTGALYHFGSNVTSAREETSYIARHVDLYANVLDLLMERIEQDKPEPLPPVKRPKDGVAFIQKLKWNFTKPKVALLVRELDHLRSIVHLLVTIIFTGSKIRSYRPDLLQLWTAVDNLEPKDSDEQAEAAVEQRSIASSRLIEYNHSVASLALPHRDNAPTASSSEETRHATQIGSQSPSYPPWKGMLDFSVEQLVDDPWKDVHNGLSRPSPNTPITLYLTEKVDLYREIPRCIKETLYSLQNLNISLPRQKRAWADKEFEKLAAAMWYLIDQNTGLKKEVAIAERRLIFRGERIVT</sequence>
<feature type="compositionally biased region" description="Polar residues" evidence="1">
    <location>
        <begin position="178"/>
        <end position="197"/>
    </location>
</feature>
<dbReference type="RefSeq" id="XP_007740084.1">
    <property type="nucleotide sequence ID" value="XM_007741894.1"/>
</dbReference>
<accession>W9X8G5</accession>
<proteinExistence type="predicted"/>
<evidence type="ECO:0000313" key="2">
    <source>
        <dbReference type="EMBL" id="EXJ76767.1"/>
    </source>
</evidence>
<dbReference type="Proteomes" id="UP000019471">
    <property type="component" value="Unassembled WGS sequence"/>
</dbReference>
<dbReference type="HOGENOM" id="CLU_882790_0_0_1"/>
<evidence type="ECO:0000256" key="1">
    <source>
        <dbReference type="SAM" id="MobiDB-lite"/>
    </source>
</evidence>
<keyword evidence="3" id="KW-1185">Reference proteome</keyword>
<dbReference type="OrthoDB" id="4121285at2759"/>
<gene>
    <name evidence="2" type="ORF">A1O5_01275</name>
</gene>
<name>W9X8G5_9EURO</name>
<dbReference type="STRING" id="1182543.W9X8G5"/>
<feature type="region of interest" description="Disordered" evidence="1">
    <location>
        <begin position="171"/>
        <end position="200"/>
    </location>
</feature>
<dbReference type="EMBL" id="AMGX01000001">
    <property type="protein sequence ID" value="EXJ76767.1"/>
    <property type="molecule type" value="Genomic_DNA"/>
</dbReference>
<protein>
    <submittedName>
        <fullName evidence="2">Uncharacterized protein</fullName>
    </submittedName>
</protein>
<dbReference type="AlphaFoldDB" id="W9X8G5"/>
<comment type="caution">
    <text evidence="2">The sequence shown here is derived from an EMBL/GenBank/DDBJ whole genome shotgun (WGS) entry which is preliminary data.</text>
</comment>
<dbReference type="GeneID" id="19186011"/>